<reference evidence="1" key="1">
    <citation type="journal article" date="2022" name="J Glob Antimicrob Resist">
        <title>Identification and characterisation of a novel multidrug-resistant streptococcus, Streptococcus toyakuensis sp. nov., from a blood sample.</title>
        <authorList>
            <person name="Wajima T."/>
            <person name="Hagimoto A."/>
            <person name="Tanaka E."/>
            <person name="Kawamura Y."/>
            <person name="Nakaminami H."/>
        </authorList>
    </citation>
    <scope>NUCLEOTIDE SEQUENCE</scope>
    <source>
        <strain evidence="1">TP1632</strain>
    </source>
</reference>
<evidence type="ECO:0000313" key="2">
    <source>
        <dbReference type="Proteomes" id="UP001060027"/>
    </source>
</evidence>
<gene>
    <name evidence="1" type="ORF">STYK_01070</name>
</gene>
<dbReference type="InterPro" id="IPR025935">
    <property type="entry name" value="AbiH"/>
</dbReference>
<dbReference type="Proteomes" id="UP001060027">
    <property type="component" value="Chromosome"/>
</dbReference>
<evidence type="ECO:0008006" key="3">
    <source>
        <dbReference type="Google" id="ProtNLM"/>
    </source>
</evidence>
<accession>A0ABM7UPE7</accession>
<dbReference type="EMBL" id="AP024523">
    <property type="protein sequence ID" value="BDB08293.1"/>
    <property type="molecule type" value="Genomic_DNA"/>
</dbReference>
<evidence type="ECO:0000313" key="1">
    <source>
        <dbReference type="EMBL" id="BDB08293.1"/>
    </source>
</evidence>
<protein>
    <recommendedName>
        <fullName evidence="3">Phage abortive infection protein</fullName>
    </recommendedName>
</protein>
<proteinExistence type="predicted"/>
<dbReference type="Pfam" id="PF14253">
    <property type="entry name" value="AbiH"/>
    <property type="match status" value="1"/>
</dbReference>
<keyword evidence="2" id="KW-1185">Reference proteome</keyword>
<sequence>MEKLFIIGNGFDIAHDLKTNYLYFKKFVYQQAYGKDELLESLQSEDAIKLYLNRIDEEILLEEIDDDTIPEMQMGSDGGDLYPDDVDLYKLLYQLMGQITGTEKFWSDFEEKLADFNKVSIVNTDCIYNARDLDGSIIASNANEIGETLAKYVLYSLNKLFKLWIEETYFEWTDRILRNGENSCYKLLKATVLKNSDATFLNFNYTKTLENLYRISEQNIFHMHGVIGVSQFVFGHGHDGEEDDFNPLNVGAYMEEVVNKLKKPVDSILTDNIQFFKSLSSIKEIYFIGFNIRDENGVDAPYFKEIFKQTPDVSIYVDKFNEKYEDNIKEILKVWGARKAYQLQFIDTDKDEIVGGVI</sequence>
<organism evidence="1 2">
    <name type="scientific">Streptococcus toyakuensis</name>
    <dbReference type="NCBI Taxonomy" id="2819619"/>
    <lineage>
        <taxon>Bacteria</taxon>
        <taxon>Bacillati</taxon>
        <taxon>Bacillota</taxon>
        <taxon>Bacilli</taxon>
        <taxon>Lactobacillales</taxon>
        <taxon>Streptococcaceae</taxon>
        <taxon>Streptococcus</taxon>
        <taxon>Streptococcus mitis group</taxon>
    </lineage>
</organism>
<dbReference type="RefSeq" id="WP_261805049.1">
    <property type="nucleotide sequence ID" value="NZ_AP024523.1"/>
</dbReference>
<name>A0ABM7UPE7_9STRE</name>